<proteinExistence type="inferred from homology"/>
<feature type="domain" description="PCI" evidence="4">
    <location>
        <begin position="1"/>
        <end position="162"/>
    </location>
</feature>
<comment type="caution">
    <text evidence="5">The sequence shown here is derived from an EMBL/GenBank/DDBJ whole genome shotgun (WGS) entry which is preliminary data.</text>
</comment>
<accession>A0A5M3N4F8</accession>
<protein>
    <recommendedName>
        <fullName evidence="4">PCI domain-containing protein</fullName>
    </recommendedName>
</protein>
<gene>
    <name evidence="5" type="ORF">CONPUDRAFT_133710</name>
</gene>
<dbReference type="AlphaFoldDB" id="A0A5M3N4F8"/>
<organism evidence="5 6">
    <name type="scientific">Coniophora puteana (strain RWD-64-598)</name>
    <name type="common">Brown rot fungus</name>
    <dbReference type="NCBI Taxonomy" id="741705"/>
    <lineage>
        <taxon>Eukaryota</taxon>
        <taxon>Fungi</taxon>
        <taxon>Dikarya</taxon>
        <taxon>Basidiomycota</taxon>
        <taxon>Agaricomycotina</taxon>
        <taxon>Agaricomycetes</taxon>
        <taxon>Agaricomycetidae</taxon>
        <taxon>Boletales</taxon>
        <taxon>Coniophorineae</taxon>
        <taxon>Coniophoraceae</taxon>
        <taxon>Coniophora</taxon>
    </lineage>
</organism>
<reference evidence="6" key="1">
    <citation type="journal article" date="2012" name="Science">
        <title>The Paleozoic origin of enzymatic lignin decomposition reconstructed from 31 fungal genomes.</title>
        <authorList>
            <person name="Floudas D."/>
            <person name="Binder M."/>
            <person name="Riley R."/>
            <person name="Barry K."/>
            <person name="Blanchette R.A."/>
            <person name="Henrissat B."/>
            <person name="Martinez A.T."/>
            <person name="Otillar R."/>
            <person name="Spatafora J.W."/>
            <person name="Yadav J.S."/>
            <person name="Aerts A."/>
            <person name="Benoit I."/>
            <person name="Boyd A."/>
            <person name="Carlson A."/>
            <person name="Copeland A."/>
            <person name="Coutinho P.M."/>
            <person name="de Vries R.P."/>
            <person name="Ferreira P."/>
            <person name="Findley K."/>
            <person name="Foster B."/>
            <person name="Gaskell J."/>
            <person name="Glotzer D."/>
            <person name="Gorecki P."/>
            <person name="Heitman J."/>
            <person name="Hesse C."/>
            <person name="Hori C."/>
            <person name="Igarashi K."/>
            <person name="Jurgens J.A."/>
            <person name="Kallen N."/>
            <person name="Kersten P."/>
            <person name="Kohler A."/>
            <person name="Kuees U."/>
            <person name="Kumar T.K.A."/>
            <person name="Kuo A."/>
            <person name="LaButti K."/>
            <person name="Larrondo L.F."/>
            <person name="Lindquist E."/>
            <person name="Ling A."/>
            <person name="Lombard V."/>
            <person name="Lucas S."/>
            <person name="Lundell T."/>
            <person name="Martin R."/>
            <person name="McLaughlin D.J."/>
            <person name="Morgenstern I."/>
            <person name="Morin E."/>
            <person name="Murat C."/>
            <person name="Nagy L.G."/>
            <person name="Nolan M."/>
            <person name="Ohm R.A."/>
            <person name="Patyshakuliyeva A."/>
            <person name="Rokas A."/>
            <person name="Ruiz-Duenas F.J."/>
            <person name="Sabat G."/>
            <person name="Salamov A."/>
            <person name="Samejima M."/>
            <person name="Schmutz J."/>
            <person name="Slot J.C."/>
            <person name="St John F."/>
            <person name="Stenlid J."/>
            <person name="Sun H."/>
            <person name="Sun S."/>
            <person name="Syed K."/>
            <person name="Tsang A."/>
            <person name="Wiebenga A."/>
            <person name="Young D."/>
            <person name="Pisabarro A."/>
            <person name="Eastwood D.C."/>
            <person name="Martin F."/>
            <person name="Cullen D."/>
            <person name="Grigoriev I.V."/>
            <person name="Hibbett D.S."/>
        </authorList>
    </citation>
    <scope>NUCLEOTIDE SEQUENCE [LARGE SCALE GENOMIC DNA]</scope>
    <source>
        <strain evidence="6">RWD-64-598 SS2</strain>
    </source>
</reference>
<evidence type="ECO:0000256" key="3">
    <source>
        <dbReference type="SAM" id="MobiDB-lite"/>
    </source>
</evidence>
<dbReference type="OrthoDB" id="10265275at2759"/>
<dbReference type="RefSeq" id="XP_007763089.1">
    <property type="nucleotide sequence ID" value="XM_007764899.1"/>
</dbReference>
<dbReference type="GO" id="GO:0008180">
    <property type="term" value="C:COP9 signalosome"/>
    <property type="evidence" value="ECO:0007669"/>
    <property type="project" value="UniProtKB-KW"/>
</dbReference>
<evidence type="ECO:0000313" key="6">
    <source>
        <dbReference type="Proteomes" id="UP000053558"/>
    </source>
</evidence>
<dbReference type="SMART" id="SM00088">
    <property type="entry name" value="PINT"/>
    <property type="match status" value="1"/>
</dbReference>
<dbReference type="Pfam" id="PF22061">
    <property type="entry name" value="CSN7_HB_subdom"/>
    <property type="match status" value="1"/>
</dbReference>
<dbReference type="GeneID" id="19200516"/>
<dbReference type="InterPro" id="IPR045237">
    <property type="entry name" value="COPS7/eIF3m"/>
</dbReference>
<dbReference type="PROSITE" id="PS50250">
    <property type="entry name" value="PCI"/>
    <property type="match status" value="1"/>
</dbReference>
<dbReference type="OMA" id="SACEYRH"/>
<sequence length="289" mass="31907">MNSVELSAAQAAKLEPFLLMAKSARGAGAAKLIENATSAPGVFVFSELLDTPSIQDLSNTPQHAPHFALLELFAYKTYADYAQNKEAFPPLNPAQLTKLRYLSIVSLSTRQRILSYSTLLAALDIGSVRELEDLIIDANYLDVLRGRLDQKQSQLEVEYTIGRDVPPSDVQRLLDDLKSWSQTTASVLSALDDKLASLTAESARAAEEKGAHEEAYASALKEALERSRNERDRDRMGLGNIMGERGGRRIGGMARPDDSMDVDDDMAGPRMRKKAGDAMRTRMTKRNRF</sequence>
<dbReference type="PANTHER" id="PTHR15350">
    <property type="entry name" value="COP9 SIGNALOSOME COMPLEX SUBUNIT 7/DENDRITIC CELL PROTEIN GA17"/>
    <property type="match status" value="1"/>
</dbReference>
<feature type="compositionally biased region" description="Basic and acidic residues" evidence="3">
    <location>
        <begin position="223"/>
        <end position="236"/>
    </location>
</feature>
<evidence type="ECO:0000259" key="4">
    <source>
        <dbReference type="PROSITE" id="PS50250"/>
    </source>
</evidence>
<dbReference type="Proteomes" id="UP000053558">
    <property type="component" value="Unassembled WGS sequence"/>
</dbReference>
<evidence type="ECO:0000256" key="1">
    <source>
        <dbReference type="ARBA" id="ARBA00008482"/>
    </source>
</evidence>
<name>A0A5M3N4F8_CONPW</name>
<dbReference type="PANTHER" id="PTHR15350:SF5">
    <property type="entry name" value="COP9 SIGNALOSOME COMPLEX SUBUNIT 7"/>
    <property type="match status" value="1"/>
</dbReference>
<feature type="region of interest" description="Disordered" evidence="3">
    <location>
        <begin position="223"/>
        <end position="289"/>
    </location>
</feature>
<dbReference type="KEGG" id="cput:CONPUDRAFT_133710"/>
<dbReference type="InterPro" id="IPR000717">
    <property type="entry name" value="PCI_dom"/>
</dbReference>
<comment type="similarity">
    <text evidence="1">Belongs to the CSN7/EIF3M family. CSN7 subfamily.</text>
</comment>
<evidence type="ECO:0000313" key="5">
    <source>
        <dbReference type="EMBL" id="EIW86186.1"/>
    </source>
</evidence>
<dbReference type="EMBL" id="JH711573">
    <property type="protein sequence ID" value="EIW86186.1"/>
    <property type="molecule type" value="Genomic_DNA"/>
</dbReference>
<keyword evidence="6" id="KW-1185">Reference proteome</keyword>
<keyword evidence="2" id="KW-0736">Signalosome</keyword>
<evidence type="ECO:0000256" key="2">
    <source>
        <dbReference type="ARBA" id="ARBA00022790"/>
    </source>
</evidence>